<proteinExistence type="predicted"/>
<dbReference type="AlphaFoldDB" id="A0A239HFM6"/>
<evidence type="ECO:0000313" key="5">
    <source>
        <dbReference type="Proteomes" id="UP000198281"/>
    </source>
</evidence>
<evidence type="ECO:0000256" key="1">
    <source>
        <dbReference type="SAM" id="MobiDB-lite"/>
    </source>
</evidence>
<dbReference type="PANTHER" id="PTHR47708">
    <property type="match status" value="1"/>
</dbReference>
<organism evidence="4 5">
    <name type="scientific">Edaphosphingomonas laterariae</name>
    <dbReference type="NCBI Taxonomy" id="861865"/>
    <lineage>
        <taxon>Bacteria</taxon>
        <taxon>Pseudomonadati</taxon>
        <taxon>Pseudomonadota</taxon>
        <taxon>Alphaproteobacteria</taxon>
        <taxon>Sphingomonadales</taxon>
        <taxon>Rhizorhabdaceae</taxon>
        <taxon>Edaphosphingomonas</taxon>
    </lineage>
</organism>
<dbReference type="Pfam" id="PF07287">
    <property type="entry name" value="AtuA"/>
    <property type="match status" value="1"/>
</dbReference>
<feature type="domain" description="Acyclic terpene utilisation N-terminal" evidence="2">
    <location>
        <begin position="6"/>
        <end position="446"/>
    </location>
</feature>
<dbReference type="OrthoDB" id="9763456at2"/>
<evidence type="ECO:0000313" key="4">
    <source>
        <dbReference type="EMBL" id="SNS80216.1"/>
    </source>
</evidence>
<evidence type="ECO:0000259" key="3">
    <source>
        <dbReference type="Pfam" id="PF23544"/>
    </source>
</evidence>
<gene>
    <name evidence="4" type="ORF">SAMN06295912_1171</name>
</gene>
<dbReference type="PANTHER" id="PTHR47708:SF2">
    <property type="entry name" value="SI:CH73-132F6.5"/>
    <property type="match status" value="1"/>
</dbReference>
<keyword evidence="5" id="KW-1185">Reference proteome</keyword>
<feature type="region of interest" description="Disordered" evidence="1">
    <location>
        <begin position="461"/>
        <end position="480"/>
    </location>
</feature>
<accession>A0A239HFM6</accession>
<evidence type="ECO:0000259" key="2">
    <source>
        <dbReference type="Pfam" id="PF07287"/>
    </source>
</evidence>
<sequence>MTDKIVRIGGASAFAIDSALSVPQLLAVPGLDYLIFDYLAEGSMGMMGRAAQANPQAGFGSDFLDVHVGPFLPEILGRKVRVIANAGGVNPHALAAAVAEKAKAAGFAPKIGVVAGDDLRERLDEVRAAAPADMFSGAPFPDKVISANAYLGAFPIARLLDEGADIVITGRVVDSAVVLGALIHEFGWGPDDLDLLAAGTTAGHLLECGAQVTGGTFTDWQDVPDWANIGFPVGECHADGSIVITKPQGTGGLVSVGTVAEQMLYEVSDPQAYYVPDVTCDFSTVRLEQVGPDRVRVSGATGHPPTDSYKVCVTYDNGWRGVVYQPVIGIDAAAKAERQANALFERGRRMLRDRNLPDYRATHYIPIGTEAEYGARARAVPSREVVAKMIVEHDDKLPVDLFLREQHMAISAMSQGTTLNLAIFAMPMTGLFSFLIDKQEVQPEISLDGRALPAEGSSRGGFRLASLDRPGGPEARPEGDETVPLIDLAWGRSGDKGELFNVAVIAREARYLPYIRAALTEAAVADWFIHLFEGQEPRVDRYDLPGCAALNFVLHGALPGGINASPRLDPVGKTMAQQLMEFPIPVDPAIAAAVRR</sequence>
<name>A0A239HFM6_9SPHN</name>
<dbReference type="Proteomes" id="UP000198281">
    <property type="component" value="Unassembled WGS sequence"/>
</dbReference>
<dbReference type="EMBL" id="FZOS01000017">
    <property type="protein sequence ID" value="SNS80216.1"/>
    <property type="molecule type" value="Genomic_DNA"/>
</dbReference>
<reference evidence="5" key="1">
    <citation type="submission" date="2017-06" db="EMBL/GenBank/DDBJ databases">
        <authorList>
            <person name="Varghese N."/>
            <person name="Submissions S."/>
        </authorList>
    </citation>
    <scope>NUCLEOTIDE SEQUENCE [LARGE SCALE GENOMIC DNA]</scope>
    <source>
        <strain evidence="5">LNB2</strain>
    </source>
</reference>
<protein>
    <recommendedName>
        <fullName evidence="6">Terpene utilization protein AtuA</fullName>
    </recommendedName>
</protein>
<dbReference type="InterPro" id="IPR010839">
    <property type="entry name" value="AtuA_N"/>
</dbReference>
<dbReference type="Pfam" id="PF23544">
    <property type="entry name" value="AtuA_ferredoxin"/>
    <property type="match status" value="1"/>
</dbReference>
<evidence type="ECO:0008006" key="6">
    <source>
        <dbReference type="Google" id="ProtNLM"/>
    </source>
</evidence>
<dbReference type="RefSeq" id="WP_089220290.1">
    <property type="nucleotide sequence ID" value="NZ_FZOS01000017.1"/>
</dbReference>
<feature type="domain" description="AtuA-like ferredoxin-fold" evidence="3">
    <location>
        <begin position="483"/>
        <end position="584"/>
    </location>
</feature>
<dbReference type="InterPro" id="IPR056362">
    <property type="entry name" value="AtuA-like_ferredoxin_dom"/>
</dbReference>